<name>A0ABD6BG02_9EURY</name>
<dbReference type="RefSeq" id="WP_390286783.1">
    <property type="nucleotide sequence ID" value="NZ_JBHUDI010000005.1"/>
</dbReference>
<dbReference type="Proteomes" id="UP001597076">
    <property type="component" value="Unassembled WGS sequence"/>
</dbReference>
<comment type="caution">
    <text evidence="2">The sequence shown here is derived from an EMBL/GenBank/DDBJ whole genome shotgun (WGS) entry which is preliminary data.</text>
</comment>
<evidence type="ECO:0000259" key="1">
    <source>
        <dbReference type="Pfam" id="PF24035"/>
    </source>
</evidence>
<reference evidence="2 3" key="1">
    <citation type="journal article" date="2019" name="Int. J. Syst. Evol. Microbiol.">
        <title>The Global Catalogue of Microorganisms (GCM) 10K type strain sequencing project: providing services to taxonomists for standard genome sequencing and annotation.</title>
        <authorList>
            <consortium name="The Broad Institute Genomics Platform"/>
            <consortium name="The Broad Institute Genome Sequencing Center for Infectious Disease"/>
            <person name="Wu L."/>
            <person name="Ma J."/>
        </authorList>
    </citation>
    <scope>NUCLEOTIDE SEQUENCE [LARGE SCALE GENOMIC DNA]</scope>
    <source>
        <strain evidence="2 3">CGMCC 1.12230</strain>
    </source>
</reference>
<evidence type="ECO:0000313" key="2">
    <source>
        <dbReference type="EMBL" id="MFD1563845.1"/>
    </source>
</evidence>
<evidence type="ECO:0000313" key="3">
    <source>
        <dbReference type="Proteomes" id="UP001597076"/>
    </source>
</evidence>
<dbReference type="InterPro" id="IPR055768">
    <property type="entry name" value="DUF7344"/>
</dbReference>
<feature type="domain" description="DUF7344" evidence="1">
    <location>
        <begin position="7"/>
        <end position="86"/>
    </location>
</feature>
<protein>
    <recommendedName>
        <fullName evidence="1">DUF7344 domain-containing protein</fullName>
    </recommendedName>
</protein>
<gene>
    <name evidence="2" type="ORF">ACFR99_09820</name>
</gene>
<dbReference type="EMBL" id="JBHUDI010000005">
    <property type="protein sequence ID" value="MFD1563845.1"/>
    <property type="molecule type" value="Genomic_DNA"/>
</dbReference>
<keyword evidence="3" id="KW-1185">Reference proteome</keyword>
<dbReference type="AlphaFoldDB" id="A0ABD6BG02"/>
<dbReference type="Pfam" id="PF24035">
    <property type="entry name" value="DUF7344"/>
    <property type="match status" value="1"/>
</dbReference>
<proteinExistence type="predicted"/>
<accession>A0ABD6BG02</accession>
<sequence length="116" mass="13367">MEPVETYRVLASADRQYLLYELRERSGESTITALARRVAVRRHRTTRENLSGAEIDRARIRLVHIHLPKLRDRDLIDVDWSDGTVTFTDDPAVETLFEATAELDDWPPEPHLSTPS</sequence>
<organism evidence="2 3">
    <name type="scientific">Haloarchaeobius amylolyticus</name>
    <dbReference type="NCBI Taxonomy" id="1198296"/>
    <lineage>
        <taxon>Archaea</taxon>
        <taxon>Methanobacteriati</taxon>
        <taxon>Methanobacteriota</taxon>
        <taxon>Stenosarchaea group</taxon>
        <taxon>Halobacteria</taxon>
        <taxon>Halobacteriales</taxon>
        <taxon>Halorubellaceae</taxon>
        <taxon>Haloarchaeobius</taxon>
    </lineage>
</organism>